<dbReference type="AlphaFoldDB" id="A0AAD6VJ79"/>
<organism evidence="1 2">
    <name type="scientific">Mycena pura</name>
    <dbReference type="NCBI Taxonomy" id="153505"/>
    <lineage>
        <taxon>Eukaryota</taxon>
        <taxon>Fungi</taxon>
        <taxon>Dikarya</taxon>
        <taxon>Basidiomycota</taxon>
        <taxon>Agaricomycotina</taxon>
        <taxon>Agaricomycetes</taxon>
        <taxon>Agaricomycetidae</taxon>
        <taxon>Agaricales</taxon>
        <taxon>Marasmiineae</taxon>
        <taxon>Mycenaceae</taxon>
        <taxon>Mycena</taxon>
    </lineage>
</organism>
<reference evidence="1" key="1">
    <citation type="submission" date="2023-03" db="EMBL/GenBank/DDBJ databases">
        <title>Massive genome expansion in bonnet fungi (Mycena s.s.) driven by repeated elements and novel gene families across ecological guilds.</title>
        <authorList>
            <consortium name="Lawrence Berkeley National Laboratory"/>
            <person name="Harder C.B."/>
            <person name="Miyauchi S."/>
            <person name="Viragh M."/>
            <person name="Kuo A."/>
            <person name="Thoen E."/>
            <person name="Andreopoulos B."/>
            <person name="Lu D."/>
            <person name="Skrede I."/>
            <person name="Drula E."/>
            <person name="Henrissat B."/>
            <person name="Morin E."/>
            <person name="Kohler A."/>
            <person name="Barry K."/>
            <person name="LaButti K."/>
            <person name="Morin E."/>
            <person name="Salamov A."/>
            <person name="Lipzen A."/>
            <person name="Mereny Z."/>
            <person name="Hegedus B."/>
            <person name="Baldrian P."/>
            <person name="Stursova M."/>
            <person name="Weitz H."/>
            <person name="Taylor A."/>
            <person name="Grigoriev I.V."/>
            <person name="Nagy L.G."/>
            <person name="Martin F."/>
            <person name="Kauserud H."/>
        </authorList>
    </citation>
    <scope>NUCLEOTIDE SEQUENCE</scope>
    <source>
        <strain evidence="1">9144</strain>
    </source>
</reference>
<sequence>MWIDPVKSYLRRHWRDFEYSDDPERDIAEACFESVSAENAPGWFRHSGYL</sequence>
<accession>A0AAD6VJ79</accession>
<evidence type="ECO:0000313" key="1">
    <source>
        <dbReference type="EMBL" id="KAJ7211254.1"/>
    </source>
</evidence>
<dbReference type="EMBL" id="JARJCW010000026">
    <property type="protein sequence ID" value="KAJ7211254.1"/>
    <property type="molecule type" value="Genomic_DNA"/>
</dbReference>
<gene>
    <name evidence="1" type="ORF">GGX14DRAFT_362812</name>
</gene>
<proteinExistence type="predicted"/>
<name>A0AAD6VJ79_9AGAR</name>
<protein>
    <submittedName>
        <fullName evidence="1">Uncharacterized protein</fullName>
    </submittedName>
</protein>
<keyword evidence="2" id="KW-1185">Reference proteome</keyword>
<dbReference type="Proteomes" id="UP001219525">
    <property type="component" value="Unassembled WGS sequence"/>
</dbReference>
<comment type="caution">
    <text evidence="1">The sequence shown here is derived from an EMBL/GenBank/DDBJ whole genome shotgun (WGS) entry which is preliminary data.</text>
</comment>
<evidence type="ECO:0000313" key="2">
    <source>
        <dbReference type="Proteomes" id="UP001219525"/>
    </source>
</evidence>